<name>A0ABY7GC46_MYAAR</name>
<feature type="non-terminal residue" evidence="1">
    <location>
        <position position="1"/>
    </location>
</feature>
<protein>
    <submittedName>
        <fullName evidence="1">Uncharacterized protein</fullName>
    </submittedName>
</protein>
<organism evidence="1 2">
    <name type="scientific">Mya arenaria</name>
    <name type="common">Soft-shell clam</name>
    <dbReference type="NCBI Taxonomy" id="6604"/>
    <lineage>
        <taxon>Eukaryota</taxon>
        <taxon>Metazoa</taxon>
        <taxon>Spiralia</taxon>
        <taxon>Lophotrochozoa</taxon>
        <taxon>Mollusca</taxon>
        <taxon>Bivalvia</taxon>
        <taxon>Autobranchia</taxon>
        <taxon>Heteroconchia</taxon>
        <taxon>Euheterodonta</taxon>
        <taxon>Imparidentia</taxon>
        <taxon>Neoheterodontei</taxon>
        <taxon>Myida</taxon>
        <taxon>Myoidea</taxon>
        <taxon>Myidae</taxon>
        <taxon>Mya</taxon>
    </lineage>
</organism>
<feature type="non-terminal residue" evidence="1">
    <location>
        <position position="252"/>
    </location>
</feature>
<accession>A0ABY7GC46</accession>
<keyword evidence="2" id="KW-1185">Reference proteome</keyword>
<reference evidence="1" key="1">
    <citation type="submission" date="2022-11" db="EMBL/GenBank/DDBJ databases">
        <title>Centuries of genome instability and evolution in soft-shell clam transmissible cancer (bioRxiv).</title>
        <authorList>
            <person name="Hart S.F.M."/>
            <person name="Yonemitsu M.A."/>
            <person name="Giersch R.M."/>
            <person name="Beal B.F."/>
            <person name="Arriagada G."/>
            <person name="Davis B.W."/>
            <person name="Ostrander E.A."/>
            <person name="Goff S.P."/>
            <person name="Metzger M.J."/>
        </authorList>
    </citation>
    <scope>NUCLEOTIDE SEQUENCE</scope>
    <source>
        <strain evidence="1">MELC-2E11</strain>
        <tissue evidence="1">Siphon/mantle</tissue>
    </source>
</reference>
<dbReference type="Proteomes" id="UP001164746">
    <property type="component" value="Chromosome 17"/>
</dbReference>
<evidence type="ECO:0000313" key="2">
    <source>
        <dbReference type="Proteomes" id="UP001164746"/>
    </source>
</evidence>
<sequence length="252" mass="28197">FLGCAIPDIPNANITRTNGKHTDKLKHGENDYYEGYYLNYDDDDGEYISPPTRLIHKIVNCTDGVLSDYTLVCDDVDTSDTAVTKEGCTTVQNGIVTDNGQSVECNEGYVNAHSLLYERYSCSCHRDIPALVCNGRKAKCNAVNCTLDSYIKQGMTLKYRGRFVTASSMEAIAHGKFVDFNCEIGANNIKYEPRNRRFRCDRGKWLEANRRGDSWSLGNNGTFPKCRPAKCECQNGGTCIRDKHCECPPHST</sequence>
<dbReference type="EMBL" id="CP111028">
    <property type="protein sequence ID" value="WAR31154.1"/>
    <property type="molecule type" value="Genomic_DNA"/>
</dbReference>
<gene>
    <name evidence="1" type="ORF">MAR_033696</name>
</gene>
<evidence type="ECO:0000313" key="1">
    <source>
        <dbReference type="EMBL" id="WAR31154.1"/>
    </source>
</evidence>
<proteinExistence type="predicted"/>